<dbReference type="Pfam" id="PF03486">
    <property type="entry name" value="HI0933_like"/>
    <property type="match status" value="1"/>
</dbReference>
<dbReference type="Proteomes" id="UP000886742">
    <property type="component" value="Unassembled WGS sequence"/>
</dbReference>
<protein>
    <submittedName>
        <fullName evidence="6">Aminoacetone oxidase family FAD-binding enzyme</fullName>
    </submittedName>
</protein>
<evidence type="ECO:0000256" key="3">
    <source>
        <dbReference type="ARBA" id="ARBA00022827"/>
    </source>
</evidence>
<dbReference type="EMBL" id="DVJI01000012">
    <property type="protein sequence ID" value="HIS70949.1"/>
    <property type="molecule type" value="Genomic_DNA"/>
</dbReference>
<dbReference type="Gene3D" id="2.40.30.10">
    <property type="entry name" value="Translation factors"/>
    <property type="match status" value="1"/>
</dbReference>
<sequence>MRNYDVIIIGAGAAGLAAAAQAQSRGRRVAILDMGNVPARKVAASGGGRCNFTNAAASANRYFGQNPDFVRGALARVTPDDILDWARGHNISWTEKSPGQYFCAAGAAAAVDALMHDVDNVDIFTNTFVQNVEHKNNEFIVSTDNAQFISQSVIVATGGTSFPTLGVSDVGYKIARQFGHKIIPVRPALCAIKTSIFDSQLAGISLDVEITVGGERIRDAMLFTHFGIGGPAVYRATVRDFDNLYINMAPGIDVYDVLRVAKKTAGRKSVASVLSDILPARVAKWVCPGVRHIADYRDDDIRKIAQRVNNTIIPHNDIKLHGNISAEVVRGGVDTSKVSSKTMESKLCPGLFFAGEVLDIAGDLGGFNLHWAWASGRAAGQNA</sequence>
<evidence type="ECO:0000256" key="1">
    <source>
        <dbReference type="ARBA" id="ARBA00001974"/>
    </source>
</evidence>
<comment type="caution">
    <text evidence="6">The sequence shown here is derived from an EMBL/GenBank/DDBJ whole genome shotgun (WGS) entry which is preliminary data.</text>
</comment>
<gene>
    <name evidence="6" type="ORF">IAD02_03085</name>
</gene>
<dbReference type="AlphaFoldDB" id="A0A9D1FFW2"/>
<dbReference type="InterPro" id="IPR055178">
    <property type="entry name" value="RsdA/BaiN/AoA(So)-like_dom"/>
</dbReference>
<evidence type="ECO:0000259" key="4">
    <source>
        <dbReference type="Pfam" id="PF03486"/>
    </source>
</evidence>
<dbReference type="InterPro" id="IPR057661">
    <property type="entry name" value="RsdA/BaiN/AoA(So)_Rossmann"/>
</dbReference>
<evidence type="ECO:0000313" key="7">
    <source>
        <dbReference type="Proteomes" id="UP000886742"/>
    </source>
</evidence>
<feature type="domain" description="RsdA/BaiN/AoA(So)-like Rossmann fold-like" evidence="4">
    <location>
        <begin position="5"/>
        <end position="382"/>
    </location>
</feature>
<feature type="domain" description="RsdA/BaiN/AoA(So)-like insert" evidence="5">
    <location>
        <begin position="186"/>
        <end position="311"/>
    </location>
</feature>
<keyword evidence="2" id="KW-0285">Flavoprotein</keyword>
<dbReference type="PRINTS" id="PR00368">
    <property type="entry name" value="FADPNR"/>
</dbReference>
<comment type="cofactor">
    <cofactor evidence="1">
        <name>FAD</name>
        <dbReference type="ChEBI" id="CHEBI:57692"/>
    </cofactor>
</comment>
<dbReference type="InterPro" id="IPR036188">
    <property type="entry name" value="FAD/NAD-bd_sf"/>
</dbReference>
<dbReference type="InterPro" id="IPR023166">
    <property type="entry name" value="BaiN-like_dom_sf"/>
</dbReference>
<accession>A0A9D1FFW2</accession>
<reference evidence="6" key="2">
    <citation type="journal article" date="2021" name="PeerJ">
        <title>Extensive microbial diversity within the chicken gut microbiome revealed by metagenomics and culture.</title>
        <authorList>
            <person name="Gilroy R."/>
            <person name="Ravi A."/>
            <person name="Getino M."/>
            <person name="Pursley I."/>
            <person name="Horton D.L."/>
            <person name="Alikhan N.F."/>
            <person name="Baker D."/>
            <person name="Gharbi K."/>
            <person name="Hall N."/>
            <person name="Watson M."/>
            <person name="Adriaenssens E.M."/>
            <person name="Foster-Nyarko E."/>
            <person name="Jarju S."/>
            <person name="Secka A."/>
            <person name="Antonio M."/>
            <person name="Oren A."/>
            <person name="Chaudhuri R.R."/>
            <person name="La Ragione R."/>
            <person name="Hildebrand F."/>
            <person name="Pallen M.J."/>
        </authorList>
    </citation>
    <scope>NUCLEOTIDE SEQUENCE</scope>
    <source>
        <strain evidence="6">ChiGjej3B3-5194</strain>
    </source>
</reference>
<dbReference type="SUPFAM" id="SSF160996">
    <property type="entry name" value="HI0933 insert domain-like"/>
    <property type="match status" value="1"/>
</dbReference>
<dbReference type="InterPro" id="IPR004792">
    <property type="entry name" value="BaiN-like"/>
</dbReference>
<evidence type="ECO:0000259" key="5">
    <source>
        <dbReference type="Pfam" id="PF22780"/>
    </source>
</evidence>
<proteinExistence type="predicted"/>
<dbReference type="PANTHER" id="PTHR42887">
    <property type="entry name" value="OS12G0638800 PROTEIN"/>
    <property type="match status" value="1"/>
</dbReference>
<dbReference type="PRINTS" id="PR00411">
    <property type="entry name" value="PNDRDTASEI"/>
</dbReference>
<evidence type="ECO:0000256" key="2">
    <source>
        <dbReference type="ARBA" id="ARBA00022630"/>
    </source>
</evidence>
<name>A0A9D1FFW2_9PROT</name>
<reference evidence="6" key="1">
    <citation type="submission" date="2020-10" db="EMBL/GenBank/DDBJ databases">
        <authorList>
            <person name="Gilroy R."/>
        </authorList>
    </citation>
    <scope>NUCLEOTIDE SEQUENCE</scope>
    <source>
        <strain evidence="6">ChiGjej3B3-5194</strain>
    </source>
</reference>
<dbReference type="NCBIfam" id="TIGR00275">
    <property type="entry name" value="aminoacetone oxidase family FAD-binding enzyme"/>
    <property type="match status" value="1"/>
</dbReference>
<organism evidence="6 7">
    <name type="scientific">Candidatus Enterousia intestinigallinarum</name>
    <dbReference type="NCBI Taxonomy" id="2840790"/>
    <lineage>
        <taxon>Bacteria</taxon>
        <taxon>Pseudomonadati</taxon>
        <taxon>Pseudomonadota</taxon>
        <taxon>Alphaproteobacteria</taxon>
        <taxon>Candidatus Enterousia</taxon>
    </lineage>
</organism>
<keyword evidence="3" id="KW-0274">FAD</keyword>
<dbReference type="SUPFAM" id="SSF51905">
    <property type="entry name" value="FAD/NAD(P)-binding domain"/>
    <property type="match status" value="1"/>
</dbReference>
<dbReference type="Gene3D" id="1.10.8.260">
    <property type="entry name" value="HI0933 insert domain-like"/>
    <property type="match status" value="1"/>
</dbReference>
<dbReference type="Gene3D" id="3.50.50.60">
    <property type="entry name" value="FAD/NAD(P)-binding domain"/>
    <property type="match status" value="1"/>
</dbReference>
<dbReference type="PANTHER" id="PTHR42887:SF2">
    <property type="entry name" value="OS12G0638800 PROTEIN"/>
    <property type="match status" value="1"/>
</dbReference>
<evidence type="ECO:0000313" key="6">
    <source>
        <dbReference type="EMBL" id="HIS70949.1"/>
    </source>
</evidence>
<dbReference type="Pfam" id="PF22780">
    <property type="entry name" value="HI0933_like_1st"/>
    <property type="match status" value="1"/>
</dbReference>